<protein>
    <submittedName>
        <fullName evidence="2">Uncharacterized protein</fullName>
    </submittedName>
</protein>
<dbReference type="Proteomes" id="UP000055024">
    <property type="component" value="Unassembled WGS sequence"/>
</dbReference>
<proteinExistence type="predicted"/>
<evidence type="ECO:0000256" key="1">
    <source>
        <dbReference type="SAM" id="Phobius"/>
    </source>
</evidence>
<evidence type="ECO:0000313" key="2">
    <source>
        <dbReference type="EMBL" id="KRZ16305.1"/>
    </source>
</evidence>
<keyword evidence="3" id="KW-1185">Reference proteome</keyword>
<keyword evidence="1" id="KW-1133">Transmembrane helix</keyword>
<gene>
    <name evidence="2" type="ORF">T11_5391</name>
</gene>
<organism evidence="2 3">
    <name type="scientific">Trichinella zimbabwensis</name>
    <dbReference type="NCBI Taxonomy" id="268475"/>
    <lineage>
        <taxon>Eukaryota</taxon>
        <taxon>Metazoa</taxon>
        <taxon>Ecdysozoa</taxon>
        <taxon>Nematoda</taxon>
        <taxon>Enoplea</taxon>
        <taxon>Dorylaimia</taxon>
        <taxon>Trichinellida</taxon>
        <taxon>Trichinellidae</taxon>
        <taxon>Trichinella</taxon>
    </lineage>
</organism>
<keyword evidence="1" id="KW-0472">Membrane</keyword>
<name>A0A0V1I0M9_9BILA</name>
<comment type="caution">
    <text evidence="2">The sequence shown here is derived from an EMBL/GenBank/DDBJ whole genome shotgun (WGS) entry which is preliminary data.</text>
</comment>
<evidence type="ECO:0000313" key="3">
    <source>
        <dbReference type="Proteomes" id="UP000055024"/>
    </source>
</evidence>
<keyword evidence="1" id="KW-0812">Transmembrane</keyword>
<accession>A0A0V1I0M9</accession>
<sequence length="91" mass="10967">MYTSLKFWHLYYDESKKTSNFEWHVNIISNHVHHRLSDYNYSYYKGLKSFECKALGFLTKAIYFEFHYTLTLALLTMLSGVISQLIKNERQ</sequence>
<dbReference type="EMBL" id="JYDP01000012">
    <property type="protein sequence ID" value="KRZ16305.1"/>
    <property type="molecule type" value="Genomic_DNA"/>
</dbReference>
<feature type="transmembrane region" description="Helical" evidence="1">
    <location>
        <begin position="66"/>
        <end position="86"/>
    </location>
</feature>
<reference evidence="2 3" key="1">
    <citation type="submission" date="2015-01" db="EMBL/GenBank/DDBJ databases">
        <title>Evolution of Trichinella species and genotypes.</title>
        <authorList>
            <person name="Korhonen P.K."/>
            <person name="Edoardo P."/>
            <person name="Giuseppe L.R."/>
            <person name="Gasser R.B."/>
        </authorList>
    </citation>
    <scope>NUCLEOTIDE SEQUENCE [LARGE SCALE GENOMIC DNA]</scope>
    <source>
        <strain evidence="2">ISS1029</strain>
    </source>
</reference>
<dbReference type="AlphaFoldDB" id="A0A0V1I0M9"/>